<dbReference type="InterPro" id="IPR022385">
    <property type="entry name" value="Rhs_assc_core"/>
</dbReference>
<dbReference type="OrthoDB" id="1432909at2"/>
<evidence type="ECO:0000256" key="4">
    <source>
        <dbReference type="SAM" id="MobiDB-lite"/>
    </source>
</evidence>
<dbReference type="PANTHER" id="PTHR32305:SF15">
    <property type="entry name" value="PROTEIN RHSA-RELATED"/>
    <property type="match status" value="1"/>
</dbReference>
<dbReference type="GO" id="GO:0005737">
    <property type="term" value="C:cytoplasm"/>
    <property type="evidence" value="ECO:0007669"/>
    <property type="project" value="InterPro"/>
</dbReference>
<name>E0I5I3_9BACL</name>
<dbReference type="InterPro" id="IPR003284">
    <property type="entry name" value="Sal_SpvB"/>
</dbReference>
<evidence type="ECO:0000256" key="3">
    <source>
        <dbReference type="ARBA" id="ARBA00023026"/>
    </source>
</evidence>
<proteinExistence type="predicted"/>
<feature type="domain" description="Insecticide toxin TcdB middle/C-terminal" evidence="5">
    <location>
        <begin position="867"/>
        <end position="992"/>
    </location>
</feature>
<dbReference type="Pfam" id="PF12256">
    <property type="entry name" value="TcdB_toxin_midN"/>
    <property type="match status" value="1"/>
</dbReference>
<dbReference type="InterPro" id="IPR022044">
    <property type="entry name" value="TcdB_toxin_mid/C"/>
</dbReference>
<accession>E0I5I3</accession>
<evidence type="ECO:0000313" key="8">
    <source>
        <dbReference type="Proteomes" id="UP000005387"/>
    </source>
</evidence>
<sequence length="2506" mass="282017">MQSKSWNSEQERSEPFSKSELSLPKGGGAVRGIGETFEPDLFTGSMHMSIPIYASPCREFEPELKLQYSSGSGNGVYGLGFSLSASSISRRTDTGIPTYDSTDRFLLDGEEIIPKLDSASLKPLTRTEQDGEQSWTISEYMHRMEGSFAKIEFWQSVSASYWRIISSNNICSIYGQSATARVADPERPVNVFQWNVEQETDAKGNKRVYTYVTENQDNVPNSLSEQNRQPSAAVYLQRIQYGNYIDANKEEKFAFQLVLDYGEYELSLDSLNQAGCKPYVPQTTWPARADAFSTYRSGFEVRMHRICRQILMFHQFAELGAEPCLVRMTRFNYAIDPLAKLNRLASVEMIGCQKQEDGRYRTLSTPPLAFTYETFEPDKQAFRLLQTEDGYTIPGYLDGSSYEFTDLYGEGLSGILQVGANSAIYWEPLGDGVYQNATTAEQFPLTDGSAPESRSYTLTSLNGDGVMDLIVTDSQWAGFYATEYGRSWNGLQSFTSFPLEYLQSPFPKEMSDMQGDGVPDLVVFEDRQIKIYPSINEEGYGNPISAEYAERDSAHFPLGSTDSAKEIVTFADFIGDGLSHRVRIRNGSVECWPSLGYGRFASVIRMEQAPYFDDSFNASRLFLGDLSGSGLTDLVYVYPDRADVYLNQGGNAFSPPISVFLPEFFGEVDRIQLADILGNGCQCLLFTKVSTESVKHYYYDFSGGHKPNLLIRTDNGIGAITDISYASSVQFYMEDKRAGQRWETILPFPVHVVEQVRLTEACSGNQFVTSYKYHEGYYDPVEKEFRGFGYVEQWDAEEGSAESDWPETAPVYWKRWFHTGSARHSTTLSRHFQEQYYKQDALAYAMPDSQLDEALRGTDGETLRQCYVALKGLPLREEVYGLDQPGGQSEHPYTVNETNYAVKLVQGREAGLFASLLVQSSESIDYQYERDPSDPRMSHEMVVETDAYGHVTKAIQIHYPRRQAQPLALPEQQQVQVLLHVKSYANETEAYRMLGVEYESQSYALFGMQLSPNAYFHLIDLQTAWPDALANVIPYGTSPTAGVVQAELLSWSREYYWNAEQTDALPLGKLTGVMLHHHGEHAVTTPDQISKLFDVRLTDKMMGDDCGYVLREGYWWNQGLVQHYAYSTDNRFHLPWKLENTLLQGNANLYHRTEFSYDPYCLVPTSTTQFLSETASTTMSLALDYNLIKPSRTTDVNGNTAQILYDPLGMVIATSLFGTLQDRRVGDGDLAGYVPVMDASFEDVLAQPERYLQQASAFTYYDVFAWGQGKGPNRTVELYRETSVSEQTGDESTRILINVSYMDGLGRVIETRKRADGGEAYEPAADATGTPTIVTASVRWLVSGRTAYDHKGRPVEQFLPYYSTVPMYDEQVHTADLLPPPTVTHYDPLSRVYRVDSPKGFYTKTLFSPWEEAHYDANDTIADSRYYEQFMRDYPSEPDQSQMDEKDALLKAFCFRDTPVIQIKDHLGRVFLKLDNNLGETSSDLFNDMVKGSVLTAADVWNELVQQGYVDLTDSDKGRGRASARFRPYAPGFQLTVDAKFQPFVDSIIVLLRQSCLPEYTGYDSMSNVLYEANARNYYASSRQEGFLKDVQFAYDMQNRLLRTDSQDAGTRIGIDNLFDLPVHTWDSRGFHTATQYDGLQRPLQIRVDGTDHASDLQLAQTVERYVYGDNAGLSVAEAQNRNLCGKLYTLFDQAGVTHNHVYSLQGHIMEMEQTLLADYTSEPNWGEGSEPALNGESFVTSFDYDGIGRLIAETSADKTVYRTAYNLSGRLQKVSVDFPEQSNVPFIEDVQYDANGQHTLITRGNGTATSFAYEATTQRLLGIVSSRSAADAKGIARNPILQKLTYTMDPVGNITRSRDNSFQTVFQNQQIVEPLSDYTYDALYRLTRASGRQHPGILPDTYATGFKQSQWLSANPPHLNDADKLENYTEYYTYDEAGNKVQTRHVAASASWTRAVEISEHSNRLKAMTAGSQSGALEQLEYDNNGNLLALEHLRALEWNYRNNLANATIVERDGDQSDRSYFVYDSSGHRVRKVQERKISDGLTEIQEKIYVGRLEIKRITRVQNEVRTLILERHSYRVMEDARTAAIANLWTKDDTGRETDTIGKRQLRYQLSDYLGSSTMEVDEDACLISYEEYLPFGGTSYITGMDQREVQLKEYRYSGKERDDCTGLYYYGARYYPPWLGCWINADPAGTADGLNMYAFVGGNPISFVDPNGMARVKNKVGKVKGKNGIAKKKITAQIKAKQRKDDLKRFSSGDSKTKADTIETLRGRKLRVTKNRQIHIRKQLHKAADRAQMELDQFDVPPSSGRALPVKVANPTGVQGLFTFGIKHDYIEKQQIVSKASLNVDGRDSTNDTMGKASAFHNTNNLPASLYSKRDDSGYGGLGEAWCHLIAHCLGGAESSDNLVAGSQGSNLVQLGLELAVKDFVSATGEKLLVKAGANVRLKADGTMTHIADEFFYQIYDMHGKQVYATKFGANILRADTLQKEKRTEAMTSLKSHFGY</sequence>
<keyword evidence="2" id="KW-0964">Secreted</keyword>
<dbReference type="InterPro" id="IPR028994">
    <property type="entry name" value="Integrin_alpha_N"/>
</dbReference>
<keyword evidence="3" id="KW-0843">Virulence</keyword>
<dbReference type="NCBIfam" id="TIGR03696">
    <property type="entry name" value="Rhs_assc_core"/>
    <property type="match status" value="1"/>
</dbReference>
<dbReference type="EMBL" id="AEDD01000002">
    <property type="protein sequence ID" value="EFM12225.1"/>
    <property type="molecule type" value="Genomic_DNA"/>
</dbReference>
<evidence type="ECO:0000256" key="1">
    <source>
        <dbReference type="ARBA" id="ARBA00004613"/>
    </source>
</evidence>
<dbReference type="SUPFAM" id="SSF69318">
    <property type="entry name" value="Integrin alpha N-terminal domain"/>
    <property type="match status" value="1"/>
</dbReference>
<dbReference type="InterPro" id="IPR006530">
    <property type="entry name" value="YD"/>
</dbReference>
<dbReference type="RefSeq" id="WP_006036920.1">
    <property type="nucleotide sequence ID" value="NZ_AEDD01000002.1"/>
</dbReference>
<evidence type="ECO:0000256" key="2">
    <source>
        <dbReference type="ARBA" id="ARBA00022525"/>
    </source>
</evidence>
<feature type="domain" description="Insecticide toxin TcdB middle/N-terminal" evidence="6">
    <location>
        <begin position="671"/>
        <end position="820"/>
    </location>
</feature>
<dbReference type="InterPro" id="IPR050708">
    <property type="entry name" value="T6SS_VgrG/RHS"/>
</dbReference>
<keyword evidence="8" id="KW-1185">Reference proteome</keyword>
<dbReference type="Proteomes" id="UP000005387">
    <property type="component" value="Unassembled WGS sequence"/>
</dbReference>
<protein>
    <submittedName>
        <fullName evidence="7">YD repeat protein</fullName>
    </submittedName>
</protein>
<dbReference type="GO" id="GO:0005576">
    <property type="term" value="C:extracellular region"/>
    <property type="evidence" value="ECO:0007669"/>
    <property type="project" value="UniProtKB-SubCell"/>
</dbReference>
<dbReference type="InterPro" id="IPR022045">
    <property type="entry name" value="TcdB_toxin_mid/N"/>
</dbReference>
<comment type="subcellular location">
    <subcellularLocation>
        <location evidence="1">Secreted</location>
    </subcellularLocation>
</comment>
<evidence type="ECO:0000313" key="7">
    <source>
        <dbReference type="EMBL" id="EFM12225.1"/>
    </source>
</evidence>
<feature type="region of interest" description="Disordered" evidence="4">
    <location>
        <begin position="1"/>
        <end position="31"/>
    </location>
</feature>
<evidence type="ECO:0000259" key="6">
    <source>
        <dbReference type="Pfam" id="PF12256"/>
    </source>
</evidence>
<dbReference type="Pfam" id="PF12255">
    <property type="entry name" value="TcdB_toxin_midC"/>
    <property type="match status" value="1"/>
</dbReference>
<dbReference type="eggNOG" id="COG3209">
    <property type="taxonomic scope" value="Bacteria"/>
</dbReference>
<dbReference type="Gene3D" id="2.180.10.10">
    <property type="entry name" value="RHS repeat-associated core"/>
    <property type="match status" value="1"/>
</dbReference>
<dbReference type="STRING" id="717606.PaecuDRAFT_0905"/>
<dbReference type="NCBIfam" id="TIGR01643">
    <property type="entry name" value="YD_repeat_2x"/>
    <property type="match status" value="1"/>
</dbReference>
<dbReference type="PRINTS" id="PR01341">
    <property type="entry name" value="SALSPVBPROT"/>
</dbReference>
<gene>
    <name evidence="7" type="ORF">PaecuDRAFT_0905</name>
</gene>
<reference evidence="7 8" key="1">
    <citation type="submission" date="2010-07" db="EMBL/GenBank/DDBJ databases">
        <title>The draft genome of Paenibacillus curdlanolyticus YK9.</title>
        <authorList>
            <consortium name="US DOE Joint Genome Institute (JGI-PGF)"/>
            <person name="Lucas S."/>
            <person name="Copeland A."/>
            <person name="Lapidus A."/>
            <person name="Cheng J.-F."/>
            <person name="Bruce D."/>
            <person name="Goodwin L."/>
            <person name="Pitluck S."/>
            <person name="Land M.L."/>
            <person name="Hauser L."/>
            <person name="Chang Y.-J."/>
            <person name="Jeffries C."/>
            <person name="Anderson I.J."/>
            <person name="Johnson E."/>
            <person name="Loganathan U."/>
            <person name="Mulhopadhyay B."/>
            <person name="Kyrpides N."/>
            <person name="Woyke T.J."/>
        </authorList>
    </citation>
    <scope>NUCLEOTIDE SEQUENCE [LARGE SCALE GENOMIC DNA]</scope>
    <source>
        <strain evidence="7 8">YK9</strain>
    </source>
</reference>
<dbReference type="Pfam" id="PF03534">
    <property type="entry name" value="SpvB"/>
    <property type="match status" value="1"/>
</dbReference>
<dbReference type="PANTHER" id="PTHR32305">
    <property type="match status" value="1"/>
</dbReference>
<evidence type="ECO:0000259" key="5">
    <source>
        <dbReference type="Pfam" id="PF12255"/>
    </source>
</evidence>
<organism evidence="7 8">
    <name type="scientific">Paenibacillus curdlanolyticus YK9</name>
    <dbReference type="NCBI Taxonomy" id="717606"/>
    <lineage>
        <taxon>Bacteria</taxon>
        <taxon>Bacillati</taxon>
        <taxon>Bacillota</taxon>
        <taxon>Bacilli</taxon>
        <taxon>Bacillales</taxon>
        <taxon>Paenibacillaceae</taxon>
        <taxon>Paenibacillus</taxon>
    </lineage>
</organism>